<dbReference type="InterPro" id="IPR001579">
    <property type="entry name" value="Glyco_hydro_18_chit_AS"/>
</dbReference>
<organism evidence="11 12">
    <name type="scientific">Mortierella isabellina</name>
    <name type="common">Filamentous fungus</name>
    <name type="synonym">Umbelopsis isabellina</name>
    <dbReference type="NCBI Taxonomy" id="91625"/>
    <lineage>
        <taxon>Eukaryota</taxon>
        <taxon>Fungi</taxon>
        <taxon>Fungi incertae sedis</taxon>
        <taxon>Mucoromycota</taxon>
        <taxon>Mucoromycotina</taxon>
        <taxon>Umbelopsidomycetes</taxon>
        <taxon>Umbelopsidales</taxon>
        <taxon>Umbelopsidaceae</taxon>
        <taxon>Umbelopsis</taxon>
    </lineage>
</organism>
<reference evidence="11" key="1">
    <citation type="submission" date="2020-12" db="EMBL/GenBank/DDBJ databases">
        <title>Metabolic potential, ecology and presence of endohyphal bacteria is reflected in genomic diversity of Mucoromycotina.</title>
        <authorList>
            <person name="Muszewska A."/>
            <person name="Okrasinska A."/>
            <person name="Steczkiewicz K."/>
            <person name="Drgas O."/>
            <person name="Orlowska M."/>
            <person name="Perlinska-Lenart U."/>
            <person name="Aleksandrzak-Piekarczyk T."/>
            <person name="Szatraj K."/>
            <person name="Zielenkiewicz U."/>
            <person name="Pilsyk S."/>
            <person name="Malc E."/>
            <person name="Mieczkowski P."/>
            <person name="Kruszewska J.S."/>
            <person name="Biernat P."/>
            <person name="Pawlowska J."/>
        </authorList>
    </citation>
    <scope>NUCLEOTIDE SEQUENCE</scope>
    <source>
        <strain evidence="11">WA0000067209</strain>
    </source>
</reference>
<comment type="catalytic activity">
    <reaction evidence="1">
        <text>Random endo-hydrolysis of N-acetyl-beta-D-glucosaminide (1-&gt;4)-beta-linkages in chitin and chitodextrins.</text>
        <dbReference type="EC" id="3.2.1.14"/>
    </reaction>
</comment>
<dbReference type="EC" id="3.2.1.14" evidence="2"/>
<dbReference type="SUPFAM" id="SSF51055">
    <property type="entry name" value="Carbohydrate binding domain"/>
    <property type="match status" value="2"/>
</dbReference>
<dbReference type="CDD" id="cd02877">
    <property type="entry name" value="GH18_hevamine_XipI_class_III"/>
    <property type="match status" value="1"/>
</dbReference>
<feature type="non-terminal residue" evidence="11">
    <location>
        <position position="1"/>
    </location>
</feature>
<keyword evidence="6" id="KW-0326">Glycosidase</keyword>
<dbReference type="GO" id="GO:0000272">
    <property type="term" value="P:polysaccharide catabolic process"/>
    <property type="evidence" value="ECO:0007669"/>
    <property type="project" value="UniProtKB-KW"/>
</dbReference>
<evidence type="ECO:0000256" key="1">
    <source>
        <dbReference type="ARBA" id="ARBA00000822"/>
    </source>
</evidence>
<feature type="domain" description="GH18" evidence="10">
    <location>
        <begin position="26"/>
        <end position="328"/>
    </location>
</feature>
<dbReference type="SMART" id="SM00495">
    <property type="entry name" value="ChtBD3"/>
    <property type="match status" value="2"/>
</dbReference>
<evidence type="ECO:0000256" key="9">
    <source>
        <dbReference type="SAM" id="SignalP"/>
    </source>
</evidence>
<keyword evidence="9" id="KW-0732">Signal</keyword>
<dbReference type="GO" id="GO:0008843">
    <property type="term" value="F:endochitinase activity"/>
    <property type="evidence" value="ECO:0007669"/>
    <property type="project" value="UniProtKB-EC"/>
</dbReference>
<evidence type="ECO:0000256" key="5">
    <source>
        <dbReference type="ARBA" id="ARBA00023277"/>
    </source>
</evidence>
<dbReference type="CDD" id="cd12215">
    <property type="entry name" value="ChiC_BD"/>
    <property type="match status" value="2"/>
</dbReference>
<dbReference type="PANTHER" id="PTHR45708">
    <property type="entry name" value="ENDOCHITINASE"/>
    <property type="match status" value="1"/>
</dbReference>
<dbReference type="GO" id="GO:0030246">
    <property type="term" value="F:carbohydrate binding"/>
    <property type="evidence" value="ECO:0007669"/>
    <property type="project" value="InterPro"/>
</dbReference>
<dbReference type="InterPro" id="IPR050542">
    <property type="entry name" value="Glycosyl_Hydrlase18_Chitinase"/>
</dbReference>
<gene>
    <name evidence="11" type="ORF">INT43_003076</name>
</gene>
<dbReference type="PANTHER" id="PTHR45708:SF49">
    <property type="entry name" value="ENDOCHITINASE"/>
    <property type="match status" value="1"/>
</dbReference>
<name>A0A8H7PQS9_MORIS</name>
<evidence type="ECO:0000256" key="6">
    <source>
        <dbReference type="ARBA" id="ARBA00023295"/>
    </source>
</evidence>
<feature type="signal peptide" evidence="9">
    <location>
        <begin position="1"/>
        <end position="19"/>
    </location>
</feature>
<accession>A0A8H7PQS9</accession>
<protein>
    <recommendedName>
        <fullName evidence="2">chitinase</fullName>
        <ecNumber evidence="2">3.2.1.14</ecNumber>
    </recommendedName>
</protein>
<dbReference type="InterPro" id="IPR045321">
    <property type="entry name" value="Cts1-like"/>
</dbReference>
<evidence type="ECO:0000313" key="12">
    <source>
        <dbReference type="Proteomes" id="UP000654370"/>
    </source>
</evidence>
<evidence type="ECO:0000256" key="2">
    <source>
        <dbReference type="ARBA" id="ARBA00012729"/>
    </source>
</evidence>
<dbReference type="Gene3D" id="3.20.20.80">
    <property type="entry name" value="Glycosidases"/>
    <property type="match status" value="1"/>
</dbReference>
<dbReference type="Pfam" id="PF02839">
    <property type="entry name" value="CBM_5_12"/>
    <property type="match status" value="1"/>
</dbReference>
<dbReference type="PROSITE" id="PS51910">
    <property type="entry name" value="GH18_2"/>
    <property type="match status" value="1"/>
</dbReference>
<dbReference type="SUPFAM" id="SSF51445">
    <property type="entry name" value="(Trans)glycosidases"/>
    <property type="match status" value="1"/>
</dbReference>
<evidence type="ECO:0000259" key="10">
    <source>
        <dbReference type="PROSITE" id="PS51910"/>
    </source>
</evidence>
<dbReference type="Gene3D" id="2.10.10.20">
    <property type="entry name" value="Carbohydrate-binding module superfamily 5/12"/>
    <property type="match status" value="2"/>
</dbReference>
<dbReference type="InterPro" id="IPR017853">
    <property type="entry name" value="GH"/>
</dbReference>
<feature type="compositionally biased region" description="Low complexity" evidence="8">
    <location>
        <begin position="392"/>
        <end position="446"/>
    </location>
</feature>
<dbReference type="AlphaFoldDB" id="A0A8H7PQS9"/>
<keyword evidence="3" id="KW-0378">Hydrolase</keyword>
<keyword evidence="5" id="KW-0119">Carbohydrate metabolism</keyword>
<keyword evidence="4" id="KW-0146">Chitin degradation</keyword>
<keyword evidence="12" id="KW-1185">Reference proteome</keyword>
<dbReference type="PROSITE" id="PS01095">
    <property type="entry name" value="GH18_1"/>
    <property type="match status" value="1"/>
</dbReference>
<dbReference type="EMBL" id="JAEPQZ010000008">
    <property type="protein sequence ID" value="KAG2177829.1"/>
    <property type="molecule type" value="Genomic_DNA"/>
</dbReference>
<evidence type="ECO:0000256" key="4">
    <source>
        <dbReference type="ARBA" id="ARBA00023024"/>
    </source>
</evidence>
<proteinExistence type="predicted"/>
<evidence type="ECO:0000256" key="3">
    <source>
        <dbReference type="ARBA" id="ARBA00022801"/>
    </source>
</evidence>
<evidence type="ECO:0000256" key="8">
    <source>
        <dbReference type="SAM" id="MobiDB-lite"/>
    </source>
</evidence>
<evidence type="ECO:0000313" key="11">
    <source>
        <dbReference type="EMBL" id="KAG2177829.1"/>
    </source>
</evidence>
<dbReference type="Proteomes" id="UP000654370">
    <property type="component" value="Unassembled WGS sequence"/>
</dbReference>
<dbReference type="InterPro" id="IPR001223">
    <property type="entry name" value="Glyco_hydro18_cat"/>
</dbReference>
<comment type="caution">
    <text evidence="11">The sequence shown here is derived from an EMBL/GenBank/DDBJ whole genome shotgun (WGS) entry which is preliminary data.</text>
</comment>
<dbReference type="OrthoDB" id="6020543at2759"/>
<evidence type="ECO:0000256" key="7">
    <source>
        <dbReference type="ARBA" id="ARBA00023326"/>
    </source>
</evidence>
<keyword evidence="7" id="KW-0624">Polysaccharide degradation</keyword>
<dbReference type="GO" id="GO:0006032">
    <property type="term" value="P:chitin catabolic process"/>
    <property type="evidence" value="ECO:0007669"/>
    <property type="project" value="UniProtKB-KW"/>
</dbReference>
<feature type="region of interest" description="Disordered" evidence="8">
    <location>
        <begin position="391"/>
        <end position="446"/>
    </location>
</feature>
<dbReference type="InterPro" id="IPR003610">
    <property type="entry name" value="CBM5/12"/>
</dbReference>
<dbReference type="InterPro" id="IPR036573">
    <property type="entry name" value="CBM_sf_5/12"/>
</dbReference>
<feature type="chain" id="PRO_5034571934" description="chitinase" evidence="9">
    <location>
        <begin position="20"/>
        <end position="511"/>
    </location>
</feature>
<sequence>SLLLSSATILTGLASTALAFNNQCNDNSAIYWGQNSYGAVNSADTANWQKPLATYCQDDGIDVIPIAFLNKFFSVGNLPEINLASTCNNVDNGTFPGTNLADCSGIASDIEFCQSKGKIVTLSLGGAGGGVGFQSDADATSFADELWNLFFGGSSSTRPFGAAVLDGVDLDIENGGSTGYVAFINQLQTHFKAASKKYYVTAAPQCVYPDANLGAVINSVAVDAVYVQFYNNPCGLQNFNSPSNWDFGLWDYWARNVSPNPNVKVYIGAPASSTAAGTGYVSPSVLANILQTTQKNFPSFGGVMMWDASQAYANSRYDLAAKSALTASGSCGAFTFPACSAPAYSSGSTYTAGSTVSYQGYIWSAKWWTNNAPASNPSGDWSAISACGGSGSTSVSSSSSKTTTTTTTTTSAKTTTSKTTTSTSVSKTTTTTTTSASATATGGSGSCSGVAAWSSSTAYVGGSKVTYNGSLWQAKWWTQNETPSATSDVWVSQGTCSASKRKRQLYAGRKF</sequence>
<dbReference type="GO" id="GO:0005576">
    <property type="term" value="C:extracellular region"/>
    <property type="evidence" value="ECO:0007669"/>
    <property type="project" value="InterPro"/>
</dbReference>